<evidence type="ECO:0000313" key="7">
    <source>
        <dbReference type="Proteomes" id="UP000054359"/>
    </source>
</evidence>
<reference evidence="6 7" key="1">
    <citation type="submission" date="2013-11" db="EMBL/GenBank/DDBJ databases">
        <title>Genome sequencing of Stegodyphus mimosarum.</title>
        <authorList>
            <person name="Bechsgaard J."/>
        </authorList>
    </citation>
    <scope>NUCLEOTIDE SEQUENCE [LARGE SCALE GENOMIC DNA]</scope>
</reference>
<evidence type="ECO:0000256" key="3">
    <source>
        <dbReference type="ARBA" id="ARBA00023034"/>
    </source>
</evidence>
<dbReference type="PANTHER" id="PTHR14899">
    <property type="entry name" value="G KINASE ANCHORING PROTEIN 1"/>
    <property type="match status" value="1"/>
</dbReference>
<comment type="similarity">
    <text evidence="2">Belongs to the GKAP1 family.</text>
</comment>
<dbReference type="GO" id="GO:0016301">
    <property type="term" value="F:kinase activity"/>
    <property type="evidence" value="ECO:0007669"/>
    <property type="project" value="UniProtKB-KW"/>
</dbReference>
<dbReference type="PRINTS" id="PR02083">
    <property type="entry name" value="GKINASEAP1"/>
</dbReference>
<evidence type="ECO:0000256" key="4">
    <source>
        <dbReference type="ARBA" id="ARBA00023054"/>
    </source>
</evidence>
<keyword evidence="6" id="KW-0808">Transferase</keyword>
<dbReference type="Proteomes" id="UP000054359">
    <property type="component" value="Unassembled WGS sequence"/>
</dbReference>
<comment type="subcellular location">
    <subcellularLocation>
        <location evidence="1">Golgi apparatus</location>
    </subcellularLocation>
</comment>
<evidence type="ECO:0000256" key="1">
    <source>
        <dbReference type="ARBA" id="ARBA00004555"/>
    </source>
</evidence>
<dbReference type="InterPro" id="IPR026109">
    <property type="entry name" value="GKAP1"/>
</dbReference>
<evidence type="ECO:0000313" key="6">
    <source>
        <dbReference type="EMBL" id="KFM56985.1"/>
    </source>
</evidence>
<feature type="compositionally biased region" description="Basic residues" evidence="5">
    <location>
        <begin position="72"/>
        <end position="85"/>
    </location>
</feature>
<dbReference type="PANTHER" id="PTHR14899:SF0">
    <property type="entry name" value="G KINASE-ANCHORING PROTEIN 1"/>
    <property type="match status" value="1"/>
</dbReference>
<proteinExistence type="inferred from homology"/>
<sequence length="85" mass="10038">MKGKHKSSNSSKPNNSNQKQWEEWKMKDSEFVSEAYEQDLQEALLLSKIDYEEKKDVYDALQKETELGKQNGQKKKKKSNQKKDK</sequence>
<dbReference type="GO" id="GO:0007165">
    <property type="term" value="P:signal transduction"/>
    <property type="evidence" value="ECO:0007669"/>
    <property type="project" value="InterPro"/>
</dbReference>
<feature type="non-terminal residue" evidence="6">
    <location>
        <position position="85"/>
    </location>
</feature>
<keyword evidence="7" id="KW-1185">Reference proteome</keyword>
<dbReference type="AlphaFoldDB" id="A0A087SVU6"/>
<dbReference type="OrthoDB" id="5864420at2759"/>
<evidence type="ECO:0000256" key="5">
    <source>
        <dbReference type="SAM" id="MobiDB-lite"/>
    </source>
</evidence>
<gene>
    <name evidence="6" type="ORF">X975_00616</name>
</gene>
<organism evidence="6 7">
    <name type="scientific">Stegodyphus mimosarum</name>
    <name type="common">African social velvet spider</name>
    <dbReference type="NCBI Taxonomy" id="407821"/>
    <lineage>
        <taxon>Eukaryota</taxon>
        <taxon>Metazoa</taxon>
        <taxon>Ecdysozoa</taxon>
        <taxon>Arthropoda</taxon>
        <taxon>Chelicerata</taxon>
        <taxon>Arachnida</taxon>
        <taxon>Araneae</taxon>
        <taxon>Araneomorphae</taxon>
        <taxon>Entelegynae</taxon>
        <taxon>Eresoidea</taxon>
        <taxon>Eresidae</taxon>
        <taxon>Stegodyphus</taxon>
    </lineage>
</organism>
<keyword evidence="3" id="KW-0333">Golgi apparatus</keyword>
<keyword evidence="6" id="KW-0418">Kinase</keyword>
<feature type="region of interest" description="Disordered" evidence="5">
    <location>
        <begin position="65"/>
        <end position="85"/>
    </location>
</feature>
<dbReference type="STRING" id="407821.A0A087SVU6"/>
<keyword evidence="4" id="KW-0175">Coiled coil</keyword>
<feature type="compositionally biased region" description="Low complexity" evidence="5">
    <location>
        <begin position="8"/>
        <end position="19"/>
    </location>
</feature>
<protein>
    <submittedName>
        <fullName evidence="6">G kinase-anchoring protein 1</fullName>
    </submittedName>
</protein>
<dbReference type="GO" id="GO:0005794">
    <property type="term" value="C:Golgi apparatus"/>
    <property type="evidence" value="ECO:0007669"/>
    <property type="project" value="UniProtKB-SubCell"/>
</dbReference>
<name>A0A087SVU6_STEMI</name>
<accession>A0A087SVU6</accession>
<dbReference type="EMBL" id="KK112185">
    <property type="protein sequence ID" value="KFM56985.1"/>
    <property type="molecule type" value="Genomic_DNA"/>
</dbReference>
<evidence type="ECO:0000256" key="2">
    <source>
        <dbReference type="ARBA" id="ARBA00006662"/>
    </source>
</evidence>
<feature type="region of interest" description="Disordered" evidence="5">
    <location>
        <begin position="1"/>
        <end position="23"/>
    </location>
</feature>